<dbReference type="EMBL" id="UFBM01000011">
    <property type="protein sequence ID" value="SSF70556.1"/>
    <property type="molecule type" value="Genomic_DNA"/>
</dbReference>
<dbReference type="AlphaFoldDB" id="A0ABD7N1E3"/>
<sequence length="55" mass="5903">MSHAEGGTLLFFHGTDEELGDAGRLRAVWLSGHQTPADKAFSRRVSIMSGSNADD</sequence>
<dbReference type="Proteomes" id="UP000252079">
    <property type="component" value="Unassembled WGS sequence"/>
</dbReference>
<reference evidence="1 2" key="1">
    <citation type="submission" date="2018-07" db="EMBL/GenBank/DDBJ databases">
        <authorList>
            <consortium name="Pathogen Informatics"/>
        </authorList>
    </citation>
    <scope>NUCLEOTIDE SEQUENCE [LARGE SCALE GENOMIC DNA]</scope>
    <source>
        <strain evidence="1 2">4300STDY6636950</strain>
    </source>
</reference>
<protein>
    <submittedName>
        <fullName evidence="1">Uncharacterized protein</fullName>
    </submittedName>
</protein>
<evidence type="ECO:0000313" key="1">
    <source>
        <dbReference type="EMBL" id="SSF70556.1"/>
    </source>
</evidence>
<name>A0ABD7N1E3_9ENTR</name>
<evidence type="ECO:0000313" key="2">
    <source>
        <dbReference type="Proteomes" id="UP000252079"/>
    </source>
</evidence>
<organism evidence="1 2">
    <name type="scientific">Klebsiella quasipneumoniae</name>
    <dbReference type="NCBI Taxonomy" id="1463165"/>
    <lineage>
        <taxon>Bacteria</taxon>
        <taxon>Pseudomonadati</taxon>
        <taxon>Pseudomonadota</taxon>
        <taxon>Gammaproteobacteria</taxon>
        <taxon>Enterobacterales</taxon>
        <taxon>Enterobacteriaceae</taxon>
        <taxon>Klebsiella/Raoultella group</taxon>
        <taxon>Klebsiella</taxon>
        <taxon>Klebsiella pneumoniae complex</taxon>
    </lineage>
</organism>
<gene>
    <name evidence="1" type="ORF">SAMEA23995918_02078</name>
</gene>
<comment type="caution">
    <text evidence="1">The sequence shown here is derived from an EMBL/GenBank/DDBJ whole genome shotgun (WGS) entry which is preliminary data.</text>
</comment>
<accession>A0ABD7N1E3</accession>
<proteinExistence type="predicted"/>